<feature type="domain" description="Sigma-54 factor interaction" evidence="5">
    <location>
        <begin position="27"/>
        <end position="256"/>
    </location>
</feature>
<dbReference type="PROSITE" id="PS00675">
    <property type="entry name" value="SIGMA54_INTERACT_1"/>
    <property type="match status" value="1"/>
</dbReference>
<dbReference type="RefSeq" id="WP_343185744.1">
    <property type="nucleotide sequence ID" value="NZ_JBCITM010000006.1"/>
</dbReference>
<dbReference type="Pfam" id="PF18024">
    <property type="entry name" value="HTH_50"/>
    <property type="match status" value="1"/>
</dbReference>
<dbReference type="InterPro" id="IPR058031">
    <property type="entry name" value="AAA_lid_NorR"/>
</dbReference>
<dbReference type="Proteomes" id="UP001407405">
    <property type="component" value="Unassembled WGS sequence"/>
</dbReference>
<dbReference type="CDD" id="cd00009">
    <property type="entry name" value="AAA"/>
    <property type="match status" value="1"/>
</dbReference>
<dbReference type="SUPFAM" id="SSF46689">
    <property type="entry name" value="Homeodomain-like"/>
    <property type="match status" value="1"/>
</dbReference>
<dbReference type="SUPFAM" id="SSF52540">
    <property type="entry name" value="P-loop containing nucleoside triphosphate hydrolases"/>
    <property type="match status" value="1"/>
</dbReference>
<dbReference type="Gene3D" id="3.40.50.300">
    <property type="entry name" value="P-loop containing nucleotide triphosphate hydrolases"/>
    <property type="match status" value="1"/>
</dbReference>
<dbReference type="InterPro" id="IPR030828">
    <property type="entry name" value="HTH_TyrR"/>
</dbReference>
<evidence type="ECO:0000256" key="1">
    <source>
        <dbReference type="ARBA" id="ARBA00022741"/>
    </source>
</evidence>
<dbReference type="InterPro" id="IPR009057">
    <property type="entry name" value="Homeodomain-like_sf"/>
</dbReference>
<keyword evidence="7" id="KW-1185">Reference proteome</keyword>
<dbReference type="Gene3D" id="1.10.10.60">
    <property type="entry name" value="Homeodomain-like"/>
    <property type="match status" value="1"/>
</dbReference>
<dbReference type="Pfam" id="PF00158">
    <property type="entry name" value="Sigma54_activat"/>
    <property type="match status" value="1"/>
</dbReference>
<evidence type="ECO:0000313" key="6">
    <source>
        <dbReference type="EMBL" id="MEN1760424.1"/>
    </source>
</evidence>
<evidence type="ECO:0000256" key="4">
    <source>
        <dbReference type="ARBA" id="ARBA00029500"/>
    </source>
</evidence>
<keyword evidence="1" id="KW-0547">Nucleotide-binding</keyword>
<keyword evidence="2" id="KW-0058">Aromatic hydrocarbons catabolism</keyword>
<dbReference type="SMART" id="SM00382">
    <property type="entry name" value="AAA"/>
    <property type="match status" value="1"/>
</dbReference>
<dbReference type="InterPro" id="IPR027417">
    <property type="entry name" value="P-loop_NTPase"/>
</dbReference>
<gene>
    <name evidence="6" type="ORF">AAIG11_08065</name>
</gene>
<dbReference type="PANTHER" id="PTHR32071">
    <property type="entry name" value="TRANSCRIPTIONAL REGULATORY PROTEIN"/>
    <property type="match status" value="1"/>
</dbReference>
<dbReference type="PROSITE" id="PS50045">
    <property type="entry name" value="SIGMA54_INTERACT_4"/>
    <property type="match status" value="1"/>
</dbReference>
<organism evidence="6 7">
    <name type="scientific">Anoxynatronum sibiricum</name>
    <dbReference type="NCBI Taxonomy" id="210623"/>
    <lineage>
        <taxon>Bacteria</taxon>
        <taxon>Bacillati</taxon>
        <taxon>Bacillota</taxon>
        <taxon>Clostridia</taxon>
        <taxon>Eubacteriales</taxon>
        <taxon>Clostridiaceae</taxon>
        <taxon>Anoxynatronum</taxon>
    </lineage>
</organism>
<dbReference type="InterPro" id="IPR025662">
    <property type="entry name" value="Sigma_54_int_dom_ATP-bd_1"/>
</dbReference>
<evidence type="ECO:0000313" key="7">
    <source>
        <dbReference type="Proteomes" id="UP001407405"/>
    </source>
</evidence>
<name>A0ABU9VTM3_9CLOT</name>
<dbReference type="EMBL" id="JBCITM010000006">
    <property type="protein sequence ID" value="MEN1760424.1"/>
    <property type="molecule type" value="Genomic_DNA"/>
</dbReference>
<dbReference type="InterPro" id="IPR002078">
    <property type="entry name" value="Sigma_54_int"/>
</dbReference>
<keyword evidence="3" id="KW-0067">ATP-binding</keyword>
<accession>A0ABU9VTM3</accession>
<dbReference type="Pfam" id="PF25601">
    <property type="entry name" value="AAA_lid_14"/>
    <property type="match status" value="1"/>
</dbReference>
<dbReference type="Gene3D" id="1.10.8.60">
    <property type="match status" value="1"/>
</dbReference>
<evidence type="ECO:0000259" key="5">
    <source>
        <dbReference type="PROSITE" id="PS50045"/>
    </source>
</evidence>
<evidence type="ECO:0000256" key="3">
    <source>
        <dbReference type="ARBA" id="ARBA00022840"/>
    </source>
</evidence>
<reference evidence="6 7" key="1">
    <citation type="submission" date="2024-04" db="EMBL/GenBank/DDBJ databases">
        <title>Genome sequencing and metabolic network reconstruction of aminoacids and betaine degradation by Anoxynatronum sibiricum.</title>
        <authorList>
            <person name="Detkova E.N."/>
            <person name="Boltjanskaja Y.V."/>
            <person name="Mardanov A.V."/>
            <person name="Kevbrin V."/>
        </authorList>
    </citation>
    <scope>NUCLEOTIDE SEQUENCE [LARGE SCALE GENOMIC DNA]</scope>
    <source>
        <strain evidence="6 7">Z-7981</strain>
    </source>
</reference>
<comment type="caution">
    <text evidence="6">The sequence shown here is derived from an EMBL/GenBank/DDBJ whole genome shotgun (WGS) entry which is preliminary data.</text>
</comment>
<sequence length="341" mass="38304">MKFDVVYDQDDCAIIPQNFAAFKIGSIITSNPAMVDLINVCLRIAKSDAPILITGESGVGKELLAELIHSNSNRRKEPFLKINCAAIPDSLKESELFGYEPGAFTGALKHGKKGLIEASKNSTLLMDEIGEMPLGMQSTLLRVLQDGKFVRVGGSKEVKSDVRLICATNRNLKDLVDEGLFRNDLYFRLNVIPITLPPLSERPEDISLLALYYTDHFNRQYNSHKRLHRSVLEAFSMRQWTGNVRELRNTMERLVLIAVNEMISVEDLDYIDAINHKDSPDCMTDQAKDVSVQDKPLKAMVEAYEIDLIKKAIERHGSLRKAAKALDVTPSTISRKLTRDK</sequence>
<proteinExistence type="predicted"/>
<protein>
    <recommendedName>
        <fullName evidence="4">HTH-type transcriptional regulatory protein TyrR</fullName>
    </recommendedName>
</protein>
<evidence type="ECO:0000256" key="2">
    <source>
        <dbReference type="ARBA" id="ARBA00022797"/>
    </source>
</evidence>
<dbReference type="InterPro" id="IPR003593">
    <property type="entry name" value="AAA+_ATPase"/>
</dbReference>